<accession>A0ACB8T4I7</accession>
<sequence>MSDDPHTSKTITAIYVVGPSSTGKTTLCNALAARLGLSSEVYITEVARKVMRERGFTRDDVGKVEMQRAIMEAQLAYDESARIYAGGRGGAGVVLSDRSAVDAVVYAELNDDGETGAMARTLIASPPFQAALPAYRHSLFVLLQPVAEWLVDDGVRSLEDGWRCHEAFRVMLSNLDIPHIELDGTSRWLEERVALVRMFAWK</sequence>
<evidence type="ECO:0000313" key="1">
    <source>
        <dbReference type="EMBL" id="KAI0063599.1"/>
    </source>
</evidence>
<dbReference type="EMBL" id="MU277202">
    <property type="protein sequence ID" value="KAI0063599.1"/>
    <property type="molecule type" value="Genomic_DNA"/>
</dbReference>
<reference evidence="1" key="2">
    <citation type="journal article" date="2022" name="New Phytol.">
        <title>Evolutionary transition to the ectomycorrhizal habit in the genomes of a hyperdiverse lineage of mushroom-forming fungi.</title>
        <authorList>
            <person name="Looney B."/>
            <person name="Miyauchi S."/>
            <person name="Morin E."/>
            <person name="Drula E."/>
            <person name="Courty P.E."/>
            <person name="Kohler A."/>
            <person name="Kuo A."/>
            <person name="LaButti K."/>
            <person name="Pangilinan J."/>
            <person name="Lipzen A."/>
            <person name="Riley R."/>
            <person name="Andreopoulos W."/>
            <person name="He G."/>
            <person name="Johnson J."/>
            <person name="Nolan M."/>
            <person name="Tritt A."/>
            <person name="Barry K.W."/>
            <person name="Grigoriev I.V."/>
            <person name="Nagy L.G."/>
            <person name="Hibbett D."/>
            <person name="Henrissat B."/>
            <person name="Matheny P.B."/>
            <person name="Labbe J."/>
            <person name="Martin F.M."/>
        </authorList>
    </citation>
    <scope>NUCLEOTIDE SEQUENCE</scope>
    <source>
        <strain evidence="1">HHB10654</strain>
    </source>
</reference>
<dbReference type="Proteomes" id="UP000814140">
    <property type="component" value="Unassembled WGS sequence"/>
</dbReference>
<protein>
    <submittedName>
        <fullName evidence="1">Uncharacterized protein</fullName>
    </submittedName>
</protein>
<comment type="caution">
    <text evidence="1">The sequence shown here is derived from an EMBL/GenBank/DDBJ whole genome shotgun (WGS) entry which is preliminary data.</text>
</comment>
<evidence type="ECO:0000313" key="2">
    <source>
        <dbReference type="Proteomes" id="UP000814140"/>
    </source>
</evidence>
<name>A0ACB8T4I7_9AGAM</name>
<keyword evidence="2" id="KW-1185">Reference proteome</keyword>
<reference evidence="1" key="1">
    <citation type="submission" date="2021-03" db="EMBL/GenBank/DDBJ databases">
        <authorList>
            <consortium name="DOE Joint Genome Institute"/>
            <person name="Ahrendt S."/>
            <person name="Looney B.P."/>
            <person name="Miyauchi S."/>
            <person name="Morin E."/>
            <person name="Drula E."/>
            <person name="Courty P.E."/>
            <person name="Chicoki N."/>
            <person name="Fauchery L."/>
            <person name="Kohler A."/>
            <person name="Kuo A."/>
            <person name="Labutti K."/>
            <person name="Pangilinan J."/>
            <person name="Lipzen A."/>
            <person name="Riley R."/>
            <person name="Andreopoulos W."/>
            <person name="He G."/>
            <person name="Johnson J."/>
            <person name="Barry K.W."/>
            <person name="Grigoriev I.V."/>
            <person name="Nagy L."/>
            <person name="Hibbett D."/>
            <person name="Henrissat B."/>
            <person name="Matheny P.B."/>
            <person name="Labbe J."/>
            <person name="Martin F."/>
        </authorList>
    </citation>
    <scope>NUCLEOTIDE SEQUENCE</scope>
    <source>
        <strain evidence="1">HHB10654</strain>
    </source>
</reference>
<organism evidence="1 2">
    <name type="scientific">Artomyces pyxidatus</name>
    <dbReference type="NCBI Taxonomy" id="48021"/>
    <lineage>
        <taxon>Eukaryota</taxon>
        <taxon>Fungi</taxon>
        <taxon>Dikarya</taxon>
        <taxon>Basidiomycota</taxon>
        <taxon>Agaricomycotina</taxon>
        <taxon>Agaricomycetes</taxon>
        <taxon>Russulales</taxon>
        <taxon>Auriscalpiaceae</taxon>
        <taxon>Artomyces</taxon>
    </lineage>
</organism>
<proteinExistence type="predicted"/>
<gene>
    <name evidence="1" type="ORF">BV25DRAFT_1854021</name>
</gene>